<proteinExistence type="predicted"/>
<dbReference type="EMBL" id="ML119052">
    <property type="protein sequence ID" value="ROT40156.1"/>
    <property type="molecule type" value="Genomic_DNA"/>
</dbReference>
<name>A0A3N2Q0E3_SODAK</name>
<protein>
    <submittedName>
        <fullName evidence="2">Uncharacterized protein</fullName>
    </submittedName>
</protein>
<feature type="compositionally biased region" description="Basic and acidic residues" evidence="1">
    <location>
        <begin position="58"/>
        <end position="70"/>
    </location>
</feature>
<organism evidence="2 3">
    <name type="scientific">Sodiomyces alkalinus (strain CBS 110278 / VKM F-3762 / F11)</name>
    <name type="common">Alkaliphilic filamentous fungus</name>
    <dbReference type="NCBI Taxonomy" id="1314773"/>
    <lineage>
        <taxon>Eukaryota</taxon>
        <taxon>Fungi</taxon>
        <taxon>Dikarya</taxon>
        <taxon>Ascomycota</taxon>
        <taxon>Pezizomycotina</taxon>
        <taxon>Sordariomycetes</taxon>
        <taxon>Hypocreomycetidae</taxon>
        <taxon>Glomerellales</taxon>
        <taxon>Plectosphaerellaceae</taxon>
        <taxon>Sodiomyces</taxon>
    </lineage>
</organism>
<gene>
    <name evidence="2" type="ORF">SODALDRAFT_329823</name>
</gene>
<dbReference type="GeneID" id="39579532"/>
<evidence type="ECO:0000256" key="1">
    <source>
        <dbReference type="SAM" id="MobiDB-lite"/>
    </source>
</evidence>
<evidence type="ECO:0000313" key="2">
    <source>
        <dbReference type="EMBL" id="ROT40156.1"/>
    </source>
</evidence>
<feature type="region of interest" description="Disordered" evidence="1">
    <location>
        <begin position="33"/>
        <end position="129"/>
    </location>
</feature>
<reference evidence="2 3" key="1">
    <citation type="journal article" date="2018" name="Mol. Ecol.">
        <title>The obligate alkalophilic soda-lake fungus Sodiomyces alkalinus has shifted to a protein diet.</title>
        <authorList>
            <person name="Grum-Grzhimaylo A.A."/>
            <person name="Falkoski D.L."/>
            <person name="van den Heuvel J."/>
            <person name="Valero-Jimenez C.A."/>
            <person name="Min B."/>
            <person name="Choi I.G."/>
            <person name="Lipzen A."/>
            <person name="Daum C.G."/>
            <person name="Aanen D.K."/>
            <person name="Tsang A."/>
            <person name="Henrissat B."/>
            <person name="Bilanenko E.N."/>
            <person name="de Vries R.P."/>
            <person name="van Kan J.A.L."/>
            <person name="Grigoriev I.V."/>
            <person name="Debets A.J.M."/>
        </authorList>
    </citation>
    <scope>NUCLEOTIDE SEQUENCE [LARGE SCALE GENOMIC DNA]</scope>
    <source>
        <strain evidence="2 3">F11</strain>
    </source>
</reference>
<keyword evidence="3" id="KW-1185">Reference proteome</keyword>
<feature type="compositionally biased region" description="Polar residues" evidence="1">
    <location>
        <begin position="105"/>
        <end position="117"/>
    </location>
</feature>
<sequence length="641" mass="71252">MGVEHIAQSGPNWTASRCRRLLRPLQARATALRKDLRGNAGRTSSTFFPQSMAGKQTKRTEEETGHGVERKKPRRTYSQKQTSSDAPETRPAGSLVTSPAAPKQTIYQPTRSTQDSTTCHEHQRQPGFREKHTLLTNINRTDALEHSLRSLRCAQQLWPESRFQIYEGMLRDLDAIIKATDTRNPTSNPKSLLSMCLRKVPVYIGRQEARDESTLAKDGFKPLFGRSVSIQIFDELEQFGHGRRGWAHLPTLTRANALWMMKQATIEGLLEPHFACILIQYCNGAGCQLEAMDLFREILSQHEHARQDTSAYRDVSQLLRTVSTLLEGSELQGTDLRLLHGVAPLVPEKQLFVKGLSSEALGRLWTWVLESIQDPADSVGALEFASAAIASLFSSFSKHLAQQSASGMVQGVLEPVPMNIVGAVVALSFSTSREARNSTHISTAISQGKVRYILRNAFNVLGRAGASKIARYVLALALFVASFSSSSYQDREFQAKALKSSWREHARANQLSQDAYFYSLTAALGCSIAQYSGRAASIPSSSYFSEFCDRLDTLQVQALSSLRKEGAFLLAQRTHDLRDLAFAEALSESTERNPARITSPPESNRCLLSSSFTGYRWEDGISEWVTVTPLKKRSTGRRTDT</sequence>
<evidence type="ECO:0000313" key="3">
    <source>
        <dbReference type="Proteomes" id="UP000272025"/>
    </source>
</evidence>
<accession>A0A3N2Q0E3</accession>
<feature type="compositionally biased region" description="Basic and acidic residues" evidence="1">
    <location>
        <begin position="118"/>
        <end position="129"/>
    </location>
</feature>
<dbReference type="OrthoDB" id="4159838at2759"/>
<dbReference type="RefSeq" id="XP_028467962.1">
    <property type="nucleotide sequence ID" value="XM_028611054.1"/>
</dbReference>
<dbReference type="AlphaFoldDB" id="A0A3N2Q0E3"/>
<dbReference type="Proteomes" id="UP000272025">
    <property type="component" value="Unassembled WGS sequence"/>
</dbReference>